<feature type="compositionally biased region" description="Low complexity" evidence="1">
    <location>
        <begin position="270"/>
        <end position="280"/>
    </location>
</feature>
<dbReference type="Proteomes" id="UP001239522">
    <property type="component" value="Chromosome"/>
</dbReference>
<dbReference type="RefSeq" id="WP_306058607.1">
    <property type="nucleotide sequence ID" value="NZ_CP120997.1"/>
</dbReference>
<dbReference type="InterPro" id="IPR006530">
    <property type="entry name" value="YD"/>
</dbReference>
<name>A0ABY9HRE7_9ACTN</name>
<feature type="region of interest" description="Disordered" evidence="1">
    <location>
        <begin position="258"/>
        <end position="294"/>
    </location>
</feature>
<keyword evidence="3" id="KW-1185">Reference proteome</keyword>
<dbReference type="InterPro" id="IPR050708">
    <property type="entry name" value="T6SS_VgrG/RHS"/>
</dbReference>
<proteinExistence type="predicted"/>
<organism evidence="2 3">
    <name type="scientific">Streptomyces castrisilvae</name>
    <dbReference type="NCBI Taxonomy" id="3033811"/>
    <lineage>
        <taxon>Bacteria</taxon>
        <taxon>Bacillati</taxon>
        <taxon>Actinomycetota</taxon>
        <taxon>Actinomycetes</taxon>
        <taxon>Kitasatosporales</taxon>
        <taxon>Streptomycetaceae</taxon>
        <taxon>Streptomyces</taxon>
    </lineage>
</organism>
<evidence type="ECO:0000313" key="2">
    <source>
        <dbReference type="EMBL" id="WLQ36896.1"/>
    </source>
</evidence>
<evidence type="ECO:0008006" key="4">
    <source>
        <dbReference type="Google" id="ProtNLM"/>
    </source>
</evidence>
<dbReference type="InterPro" id="IPR031325">
    <property type="entry name" value="RHS_repeat"/>
</dbReference>
<accession>A0ABY9HRE7</accession>
<reference evidence="2 3" key="1">
    <citation type="submission" date="2023-03" db="EMBL/GenBank/DDBJ databases">
        <title>Isolation and description of six Streptomyces strains from soil environments, able to metabolize different microbial glucans.</title>
        <authorList>
            <person name="Widen T."/>
            <person name="Larsbrink J."/>
        </authorList>
    </citation>
    <scope>NUCLEOTIDE SEQUENCE [LARGE SCALE GENOMIC DNA]</scope>
    <source>
        <strain evidence="2 3">Mut1</strain>
    </source>
</reference>
<sequence length="294" mass="31837">MDRSKDVLTDVRSAYDKADYGVAPKRGDATATAALKSHDGTKATYLEAGATFDVYGRQLTATDLTANVTVIGDEAPVRTARSDGRITTTAYTPTTGFAAQTKVTTPPAKASDATTAQVTTTDIDPARGAVAKQTDTNNNVTEYAHDALGRTTKIWAADRRNTQTPTQEYVYTIVENKPVVIATKSLNNTGGQITSYQLLDGFLRERRTQAPGPDGGNTTELRQLHSRSADAAYDSTTYHYTPRNELDKVTDPAGNHWTYAYDQPGRQISTTDPDQGTTDTTYDDRGQVFTPTTC</sequence>
<dbReference type="PANTHER" id="PTHR32305">
    <property type="match status" value="1"/>
</dbReference>
<dbReference type="EMBL" id="CP120997">
    <property type="protein sequence ID" value="WLQ36896.1"/>
    <property type="molecule type" value="Genomic_DNA"/>
</dbReference>
<evidence type="ECO:0000256" key="1">
    <source>
        <dbReference type="SAM" id="MobiDB-lite"/>
    </source>
</evidence>
<dbReference type="NCBIfam" id="TIGR01643">
    <property type="entry name" value="YD_repeat_2x"/>
    <property type="match status" value="1"/>
</dbReference>
<dbReference type="Pfam" id="PF05593">
    <property type="entry name" value="RHS_repeat"/>
    <property type="match status" value="1"/>
</dbReference>
<dbReference type="Gene3D" id="2.180.10.10">
    <property type="entry name" value="RHS repeat-associated core"/>
    <property type="match status" value="1"/>
</dbReference>
<dbReference type="PANTHER" id="PTHR32305:SF17">
    <property type="entry name" value="TRNA NUCLEASE WAPA"/>
    <property type="match status" value="1"/>
</dbReference>
<gene>
    <name evidence="2" type="ORF">P8A18_27220</name>
</gene>
<protein>
    <recommendedName>
        <fullName evidence="4">YD repeat-containing protein</fullName>
    </recommendedName>
</protein>
<evidence type="ECO:0000313" key="3">
    <source>
        <dbReference type="Proteomes" id="UP001239522"/>
    </source>
</evidence>